<organism evidence="1 2">
    <name type="scientific">Hyalomma asiaticum</name>
    <name type="common">Tick</name>
    <dbReference type="NCBI Taxonomy" id="266040"/>
    <lineage>
        <taxon>Eukaryota</taxon>
        <taxon>Metazoa</taxon>
        <taxon>Ecdysozoa</taxon>
        <taxon>Arthropoda</taxon>
        <taxon>Chelicerata</taxon>
        <taxon>Arachnida</taxon>
        <taxon>Acari</taxon>
        <taxon>Parasitiformes</taxon>
        <taxon>Ixodida</taxon>
        <taxon>Ixodoidea</taxon>
        <taxon>Ixodidae</taxon>
        <taxon>Hyalomminae</taxon>
        <taxon>Hyalomma</taxon>
    </lineage>
</organism>
<proteinExistence type="predicted"/>
<reference evidence="1" key="1">
    <citation type="submission" date="2020-05" db="EMBL/GenBank/DDBJ databases">
        <title>Large-scale comparative analyses of tick genomes elucidate their genetic diversity and vector capacities.</title>
        <authorList>
            <person name="Jia N."/>
            <person name="Wang J."/>
            <person name="Shi W."/>
            <person name="Du L."/>
            <person name="Sun Y."/>
            <person name="Zhan W."/>
            <person name="Jiang J."/>
            <person name="Wang Q."/>
            <person name="Zhang B."/>
            <person name="Ji P."/>
            <person name="Sakyi L.B."/>
            <person name="Cui X."/>
            <person name="Yuan T."/>
            <person name="Jiang B."/>
            <person name="Yang W."/>
            <person name="Lam T.T.-Y."/>
            <person name="Chang Q."/>
            <person name="Ding S."/>
            <person name="Wang X."/>
            <person name="Zhu J."/>
            <person name="Ruan X."/>
            <person name="Zhao L."/>
            <person name="Wei J."/>
            <person name="Que T."/>
            <person name="Du C."/>
            <person name="Cheng J."/>
            <person name="Dai P."/>
            <person name="Han X."/>
            <person name="Huang E."/>
            <person name="Gao Y."/>
            <person name="Liu J."/>
            <person name="Shao H."/>
            <person name="Ye R."/>
            <person name="Li L."/>
            <person name="Wei W."/>
            <person name="Wang X."/>
            <person name="Wang C."/>
            <person name="Yang T."/>
            <person name="Huo Q."/>
            <person name="Li W."/>
            <person name="Guo W."/>
            <person name="Chen H."/>
            <person name="Zhou L."/>
            <person name="Ni X."/>
            <person name="Tian J."/>
            <person name="Zhou Y."/>
            <person name="Sheng Y."/>
            <person name="Liu T."/>
            <person name="Pan Y."/>
            <person name="Xia L."/>
            <person name="Li J."/>
            <person name="Zhao F."/>
            <person name="Cao W."/>
        </authorList>
    </citation>
    <scope>NUCLEOTIDE SEQUENCE</scope>
    <source>
        <strain evidence="1">Hyas-2018</strain>
    </source>
</reference>
<comment type="caution">
    <text evidence="1">The sequence shown here is derived from an EMBL/GenBank/DDBJ whole genome shotgun (WGS) entry which is preliminary data.</text>
</comment>
<accession>A0ACB7TAM0</accession>
<dbReference type="Proteomes" id="UP000821845">
    <property type="component" value="Chromosome 10"/>
</dbReference>
<name>A0ACB7TAM0_HYAAI</name>
<keyword evidence="2" id="KW-1185">Reference proteome</keyword>
<protein>
    <submittedName>
        <fullName evidence="1">Uncharacterized protein</fullName>
    </submittedName>
</protein>
<sequence>MAAAGTGISTASVRVEFRRPYTADIFTGRHHELGFQGNSFEPSSPPSTDDASTYIRELRTTFHDLAPVIPADRHPQSVFVSQDLHDCSHVFVRCDQIRPPLTPAYDGPFRVLHCAPKTFTLDITAVKTSWLPID</sequence>
<evidence type="ECO:0000313" key="2">
    <source>
        <dbReference type="Proteomes" id="UP000821845"/>
    </source>
</evidence>
<gene>
    <name evidence="1" type="ORF">HPB50_014431</name>
</gene>
<dbReference type="EMBL" id="CM023490">
    <property type="protein sequence ID" value="KAH6943054.1"/>
    <property type="molecule type" value="Genomic_DNA"/>
</dbReference>
<evidence type="ECO:0000313" key="1">
    <source>
        <dbReference type="EMBL" id="KAH6943054.1"/>
    </source>
</evidence>